<gene>
    <name evidence="6" type="ORF">OG563_14190</name>
</gene>
<dbReference type="Pfam" id="PF25872">
    <property type="entry name" value="HTH_77"/>
    <property type="match status" value="1"/>
</dbReference>
<dbReference type="SUPFAM" id="SSF52540">
    <property type="entry name" value="P-loop containing nucleoside triphosphate hydrolases"/>
    <property type="match status" value="1"/>
</dbReference>
<evidence type="ECO:0000256" key="1">
    <source>
        <dbReference type="ARBA" id="ARBA00005820"/>
    </source>
</evidence>
<dbReference type="SUPFAM" id="SSF46894">
    <property type="entry name" value="C-terminal effector domain of the bipartite response regulators"/>
    <property type="match status" value="1"/>
</dbReference>
<dbReference type="Pfam" id="PF03704">
    <property type="entry name" value="BTAD"/>
    <property type="match status" value="1"/>
</dbReference>
<feature type="DNA-binding region" description="OmpR/PhoB-type" evidence="3">
    <location>
        <begin position="12"/>
        <end position="111"/>
    </location>
</feature>
<dbReference type="PANTHER" id="PTHR47691">
    <property type="entry name" value="REGULATOR-RELATED"/>
    <property type="match status" value="1"/>
</dbReference>
<evidence type="ECO:0000256" key="4">
    <source>
        <dbReference type="SAM" id="MobiDB-lite"/>
    </source>
</evidence>
<dbReference type="SUPFAM" id="SSF48452">
    <property type="entry name" value="TPR-like"/>
    <property type="match status" value="2"/>
</dbReference>
<feature type="region of interest" description="Disordered" evidence="4">
    <location>
        <begin position="271"/>
        <end position="297"/>
    </location>
</feature>
<dbReference type="PROSITE" id="PS51755">
    <property type="entry name" value="OMPR_PHOB"/>
    <property type="match status" value="1"/>
</dbReference>
<dbReference type="Gene3D" id="1.25.40.10">
    <property type="entry name" value="Tetratricopeptide repeat domain"/>
    <property type="match status" value="2"/>
</dbReference>
<evidence type="ECO:0000313" key="7">
    <source>
        <dbReference type="Proteomes" id="UP001432062"/>
    </source>
</evidence>
<keyword evidence="2 3" id="KW-0238">DNA-binding</keyword>
<accession>A0ABZ1Z4C7</accession>
<dbReference type="Gene3D" id="3.40.50.300">
    <property type="entry name" value="P-loop containing nucleotide triphosphate hydrolases"/>
    <property type="match status" value="1"/>
</dbReference>
<dbReference type="PANTHER" id="PTHR47691:SF3">
    <property type="entry name" value="HTH-TYPE TRANSCRIPTIONAL REGULATOR RV0890C-RELATED"/>
    <property type="match status" value="1"/>
</dbReference>
<sequence>MFPDQSGPNGRSQTLTTPAGESVVVALLGEIALRRDGTLAALPGARSRLLLAALALRPGRSRSAQALIDEVWGEQPPRAPMNALHTQVSRLRSALPDAALEIGPAGYRLRLTADQVDLTLVDDLVHAARVKQADGDHAGCLEVLTQARSLWRGEPGADLPAGDLADELRTAAAHRWSELEAIEVAARVATGDLDGAVAITRRTAVAKPLDEAAHATLMRLLAAAGRPNEALDVFASMRGRLVEELGADPGPALVELNTAILRGDPVPGFASRADHGGAVPKPTPATNSATSGDPTVSVAVGDSAARYSAGRDSVSLDSIGRVSDSAVAAPQSALAAIGLRAAPNALLGRAADLDALEQLLHRSRVTTVLGPGGTGKTRVANELGARVARSESVVLVELASVRADTAADADPRADIEAAISTTLGLGEIVRETAWRRSTGYSDAGRRLRDALAARPTLLILDNCEHLIDAVAEVVADLVGSCDQLSVLTTSRAPLAITAETVYPLAPLAIDAAGSPATDLFMARARAVRPTVRLDAEVVARLCGTLDGLPLAIELAAARVRTMSVEEIETRLEHRFALLRSGDRSSPERHRTLHAVIAWSWNLLEAPQQIALRRLCRFPAGFTLDAAEVVAGGPDVDDVTTAVDGLVSQSLLTVLDDDEGLIGTRYRMLETVREFGEEQLALTGSDAAAGISGAVDERPVVMDRMSRWARDYSIATVHRYLSDEQVATVLSVGAELDNLVTVLRYALERRDARTVYRVFPIVGTLWVMRGAHMELSSWARRILPLAPEPGPVRGTVADLQMLAHLQIGMHMLYLNSGLRQVATTRARIRRLLSTAIDLNSGARFLGVMACGDISGSDSPRLFADGARSPDPLVRAAAVFMRANVRENSGHVYGSTRDAKAALQLIEGSDVWGTAMVTQHLGQLAGQTARYADAVVYYRRAAELLRELRAHEEAVEMRSYLAVSLIGAGRLDEARRELGFALGAADGDPAHGTAIDDPHIRRNHRLAPVVIGMAELELAEGDTDAGLRHYRRALDLYGWPDDEPMPGPGILMTASGAVDAYVLHGRAAEADDIARTLIRLATGRLGQFYDLPQIGAVGNAVGTFYLAVGRDSKIGLELLSLATKVTARQDNPSAQLRHHAALHRTTVGDGRFDEALTRAAGMRRRQAAARILDLLQELSCDNENRGG</sequence>
<protein>
    <submittedName>
        <fullName evidence="6">Winged helix-turn-helix domain-containing protein</fullName>
    </submittedName>
</protein>
<dbReference type="InterPro" id="IPR027417">
    <property type="entry name" value="P-loop_NTPase"/>
</dbReference>
<evidence type="ECO:0000256" key="2">
    <source>
        <dbReference type="ARBA" id="ARBA00023125"/>
    </source>
</evidence>
<dbReference type="Pfam" id="PF00486">
    <property type="entry name" value="Trans_reg_C"/>
    <property type="match status" value="1"/>
</dbReference>
<dbReference type="InterPro" id="IPR011990">
    <property type="entry name" value="TPR-like_helical_dom_sf"/>
</dbReference>
<evidence type="ECO:0000256" key="3">
    <source>
        <dbReference type="PROSITE-ProRule" id="PRU01091"/>
    </source>
</evidence>
<feature type="domain" description="OmpR/PhoB-type" evidence="5">
    <location>
        <begin position="12"/>
        <end position="111"/>
    </location>
</feature>
<feature type="compositionally biased region" description="Polar residues" evidence="4">
    <location>
        <begin position="284"/>
        <end position="294"/>
    </location>
</feature>
<evidence type="ECO:0000313" key="6">
    <source>
        <dbReference type="EMBL" id="WUV49241.1"/>
    </source>
</evidence>
<dbReference type="SMART" id="SM00862">
    <property type="entry name" value="Trans_reg_C"/>
    <property type="match status" value="1"/>
</dbReference>
<dbReference type="SMART" id="SM01043">
    <property type="entry name" value="BTAD"/>
    <property type="match status" value="1"/>
</dbReference>
<dbReference type="EMBL" id="CP109441">
    <property type="protein sequence ID" value="WUV49241.1"/>
    <property type="molecule type" value="Genomic_DNA"/>
</dbReference>
<dbReference type="InterPro" id="IPR036388">
    <property type="entry name" value="WH-like_DNA-bd_sf"/>
</dbReference>
<dbReference type="InterPro" id="IPR016032">
    <property type="entry name" value="Sig_transdc_resp-reg_C-effctor"/>
</dbReference>
<evidence type="ECO:0000259" key="5">
    <source>
        <dbReference type="PROSITE" id="PS51755"/>
    </source>
</evidence>
<dbReference type="InterPro" id="IPR005158">
    <property type="entry name" value="BTAD"/>
</dbReference>
<comment type="similarity">
    <text evidence="1">Belongs to the AfsR/DnrI/RedD regulatory family.</text>
</comment>
<dbReference type="InterPro" id="IPR001867">
    <property type="entry name" value="OmpR/PhoB-type_DNA-bd"/>
</dbReference>
<proteinExistence type="inferred from homology"/>
<dbReference type="Proteomes" id="UP001432062">
    <property type="component" value="Chromosome"/>
</dbReference>
<organism evidence="6 7">
    <name type="scientific">Nocardia vinacea</name>
    <dbReference type="NCBI Taxonomy" id="96468"/>
    <lineage>
        <taxon>Bacteria</taxon>
        <taxon>Bacillati</taxon>
        <taxon>Actinomycetota</taxon>
        <taxon>Actinomycetes</taxon>
        <taxon>Mycobacteriales</taxon>
        <taxon>Nocardiaceae</taxon>
        <taxon>Nocardia</taxon>
    </lineage>
</organism>
<dbReference type="InterPro" id="IPR058852">
    <property type="entry name" value="HTH_77"/>
</dbReference>
<reference evidence="6" key="1">
    <citation type="submission" date="2022-10" db="EMBL/GenBank/DDBJ databases">
        <title>The complete genomes of actinobacterial strains from the NBC collection.</title>
        <authorList>
            <person name="Joergensen T.S."/>
            <person name="Alvarez Arevalo M."/>
            <person name="Sterndorff E.B."/>
            <person name="Faurdal D."/>
            <person name="Vuksanovic O."/>
            <person name="Mourched A.-S."/>
            <person name="Charusanti P."/>
            <person name="Shaw S."/>
            <person name="Blin K."/>
            <person name="Weber T."/>
        </authorList>
    </citation>
    <scope>NUCLEOTIDE SEQUENCE</scope>
    <source>
        <strain evidence="6">NBC_01482</strain>
    </source>
</reference>
<keyword evidence="7" id="KW-1185">Reference proteome</keyword>
<dbReference type="CDD" id="cd15831">
    <property type="entry name" value="BTAD"/>
    <property type="match status" value="1"/>
</dbReference>
<dbReference type="RefSeq" id="WP_329413717.1">
    <property type="nucleotide sequence ID" value="NZ_CP109441.1"/>
</dbReference>
<dbReference type="Gene3D" id="1.10.10.10">
    <property type="entry name" value="Winged helix-like DNA-binding domain superfamily/Winged helix DNA-binding domain"/>
    <property type="match status" value="1"/>
</dbReference>
<name>A0ABZ1Z4C7_9NOCA</name>